<evidence type="ECO:0000313" key="4">
    <source>
        <dbReference type="EMBL" id="ALT54718.1"/>
    </source>
</evidence>
<evidence type="ECO:0000313" key="7">
    <source>
        <dbReference type="EMBL" id="CAD1807846.1"/>
    </source>
</evidence>
<dbReference type="Proteomes" id="UP000118658">
    <property type="component" value="Genome"/>
</dbReference>
<organism evidence="4 9">
    <name type="scientific">Human papillomavirus 42</name>
    <dbReference type="NCBI Taxonomy" id="10590"/>
    <lineage>
        <taxon>Viruses</taxon>
        <taxon>Monodnaviria</taxon>
        <taxon>Shotokuvirae</taxon>
        <taxon>Cossaviricota</taxon>
        <taxon>Papovaviricetes</taxon>
        <taxon>Zurhausenvirales</taxon>
        <taxon>Papillomaviridae</taxon>
        <taxon>Firstpapillomavirinae</taxon>
        <taxon>Alphapapillomavirus</taxon>
        <taxon>Alphapapillomavirus 1</taxon>
    </lineage>
</organism>
<name>A0A159DR50_HPV42</name>
<protein>
    <submittedName>
        <fullName evidence="4">E4</fullName>
    </submittedName>
</protein>
<dbReference type="EMBL" id="LR861952">
    <property type="protein sequence ID" value="CAD1807846.1"/>
    <property type="molecule type" value="Genomic_DNA"/>
</dbReference>
<keyword evidence="2" id="KW-0244">Early protein</keyword>
<evidence type="ECO:0000313" key="8">
    <source>
        <dbReference type="EMBL" id="CAD1807895.1"/>
    </source>
</evidence>
<dbReference type="EMBL" id="KU298896">
    <property type="protein sequence ID" value="ALT54718.1"/>
    <property type="molecule type" value="Genomic_DNA"/>
</dbReference>
<evidence type="ECO:0000313" key="10">
    <source>
        <dbReference type="Proteomes" id="UP000167081"/>
    </source>
</evidence>
<dbReference type="EMBL" id="LR861921">
    <property type="protein sequence ID" value="CAD1807622.1"/>
    <property type="molecule type" value="Genomic_DNA"/>
</dbReference>
<evidence type="ECO:0000313" key="5">
    <source>
        <dbReference type="EMBL" id="ALT54725.1"/>
    </source>
</evidence>
<feature type="region of interest" description="Disordered" evidence="3">
    <location>
        <begin position="48"/>
        <end position="92"/>
    </location>
</feature>
<evidence type="ECO:0000256" key="3">
    <source>
        <dbReference type="SAM" id="MobiDB-lite"/>
    </source>
</evidence>
<evidence type="ECO:0000313" key="9">
    <source>
        <dbReference type="Proteomes" id="UP000118658"/>
    </source>
</evidence>
<evidence type="ECO:0000256" key="1">
    <source>
        <dbReference type="ARBA" id="ARBA00009551"/>
    </source>
</evidence>
<evidence type="ECO:0000313" key="6">
    <source>
        <dbReference type="EMBL" id="CAD1807622.1"/>
    </source>
</evidence>
<dbReference type="InterPro" id="IPR003861">
    <property type="entry name" value="Papilloma_E4"/>
</dbReference>
<dbReference type="Pfam" id="PF02711">
    <property type="entry name" value="Pap_E4"/>
    <property type="match status" value="1"/>
</dbReference>
<dbReference type="EMBL" id="KU298897">
    <property type="protein sequence ID" value="ALT54725.1"/>
    <property type="molecule type" value="Genomic_DNA"/>
</dbReference>
<dbReference type="EMBL" id="LR861958">
    <property type="protein sequence ID" value="CAD1807895.1"/>
    <property type="molecule type" value="Genomic_DNA"/>
</dbReference>
<feature type="compositionally biased region" description="Basic and acidic residues" evidence="3">
    <location>
        <begin position="63"/>
        <end position="74"/>
    </location>
</feature>
<accession>A0A159DR50</accession>
<proteinExistence type="inferred from homology"/>
<evidence type="ECO:0000256" key="2">
    <source>
        <dbReference type="ARBA" id="ARBA00022518"/>
    </source>
</evidence>
<reference evidence="6" key="2">
    <citation type="submission" date="2020-07" db="EMBL/GenBank/DDBJ databases">
        <authorList>
            <person name="Wienecke-Baldacchino K A."/>
        </authorList>
    </citation>
    <scope>NUCLEOTIDE SEQUENCE</scope>
    <source>
        <strain evidence="7">LNS0914411_HPV42</strain>
        <strain evidence="8">LNS1478962_HPV42</strain>
        <strain evidence="6">LNS5491243_HPV42</strain>
    </source>
</reference>
<organismHost>
    <name type="scientific">Homo sapiens</name>
    <name type="common">Human</name>
    <dbReference type="NCBI Taxonomy" id="9606"/>
</organismHost>
<sequence>MFLLHPYLAPQPPTQRYPLLDLLSWYNKCAPQTHCTPQLPLTTTTQTVQTEQHTTCPSKPHRHENDTDSVDSRHHSTCSTQTPASPASPAHPWTLDCVGSQLTVKTVTSDGTTVEVRLRL</sequence>
<dbReference type="Proteomes" id="UP000167081">
    <property type="component" value="Genome"/>
</dbReference>
<comment type="similarity">
    <text evidence="1">Belongs to the papillomaviridae E4 protein family.</text>
</comment>
<reference evidence="9 10" key="1">
    <citation type="journal article" date="2016" name="Virology">
        <title>Identification of novel human papillomavirus lineages and sublineages in HIV/HPV-coinfected pregnant women by next-generation sequencing.</title>
        <authorList>
            <person name="Siqueira J.D."/>
            <person name="Alves B.M."/>
            <person name="Prellwitz I.M."/>
            <person name="Furtado C."/>
            <person name="Meyrelles A.R."/>
            <person name="Machado E.S."/>
            <person name="Seuanez H.N."/>
            <person name="Soares M.A."/>
            <person name="Soares E.A."/>
        </authorList>
    </citation>
    <scope>NUCLEOTIDE SEQUENCE [LARGE SCALE GENOMIC DNA]</scope>
    <source>
        <strain evidence="4">103C.42</strain>
        <strain evidence="5">118B.42</strain>
    </source>
</reference>